<dbReference type="Pfam" id="PF22848">
    <property type="entry name" value="ASD1_dom"/>
    <property type="match status" value="1"/>
</dbReference>
<evidence type="ECO:0000256" key="7">
    <source>
        <dbReference type="ARBA" id="ARBA00023295"/>
    </source>
</evidence>
<dbReference type="Proteomes" id="UP000235050">
    <property type="component" value="Unassembled WGS sequence"/>
</dbReference>
<evidence type="ECO:0000256" key="2">
    <source>
        <dbReference type="ARBA" id="ARBA00007186"/>
    </source>
</evidence>
<reference evidence="9 10" key="1">
    <citation type="submission" date="2017-07" db="EMBL/GenBank/DDBJ databases">
        <title>Bifidobacterium novel species.</title>
        <authorList>
            <person name="Lugli G.A."/>
            <person name="Milani C."/>
            <person name="Duranti S."/>
            <person name="Mangifesta M."/>
        </authorList>
    </citation>
    <scope>NUCLEOTIDE SEQUENCE [LARGE SCALE GENOMIC DNA]</scope>
    <source>
        <strain evidence="10">Uis1B</strain>
    </source>
</reference>
<dbReference type="InterPro" id="IPR017853">
    <property type="entry name" value="GH"/>
</dbReference>
<keyword evidence="7" id="KW-0326">Glycosidase</keyword>
<sequence>MTTANVTANAANANKTATYIFDKDFTVGAIDDKVWSSFTEHLGRSIYEGIYDPGKPYSDEKGFRNDVKQVVKDLNLGVIRYPGGNFVSNYDWKDGIGPKSERRKTMEFAWSSIETNQFGIDDFCQWCEEVGVEPMIAVNLGTGTIRSAAELVEYCNHDSGTYWSDLRIKNGHREPYNVKYWCLGNEMEGSWQAGHLSAEDYAKKAREAAKMMKWVDQDIKLVVCGTSYEMLPEYLDWDVSVLRELYRYVDYVSTHYYTMQSRDINDVDFLASWKELDNHINNTRHAIQLSKDKLHETKDVKICLDEWNVWNFQDIKMDSMEDLNGKTTFELTSAGKWEEHPPILQEKYSLLDALTVGGLGLSILNNIDIVSIACLAQLINVIAPITTDEDGNLLKQTIFYPFADLTRYGRGTVLKGVYSGPTQSTRMGELPGVVAAAVSDEQAGQIRVFALNSDLESAASFALEFRGFGGAAPKLVKHEVLTGDDLKARNTFEHPDTVVPAELPVGASGAAEGASDVVELPAASWNVLIYEI</sequence>
<comment type="caution">
    <text evidence="9">The sequence shown here is derived from an EMBL/GenBank/DDBJ whole genome shotgun (WGS) entry which is preliminary data.</text>
</comment>
<evidence type="ECO:0000256" key="3">
    <source>
        <dbReference type="ARBA" id="ARBA00011165"/>
    </source>
</evidence>
<dbReference type="SMART" id="SM00813">
    <property type="entry name" value="Alpha-L-AF_C"/>
    <property type="match status" value="1"/>
</dbReference>
<dbReference type="SUPFAM" id="SSF51011">
    <property type="entry name" value="Glycosyl hydrolase domain"/>
    <property type="match status" value="1"/>
</dbReference>
<comment type="subunit">
    <text evidence="3">Homohexamer; trimer of dimers.</text>
</comment>
<evidence type="ECO:0000313" key="10">
    <source>
        <dbReference type="Proteomes" id="UP000235050"/>
    </source>
</evidence>
<dbReference type="Gene3D" id="3.20.20.80">
    <property type="entry name" value="Glycosidases"/>
    <property type="match status" value="1"/>
</dbReference>
<evidence type="ECO:0000259" key="8">
    <source>
        <dbReference type="SMART" id="SM00813"/>
    </source>
</evidence>
<comment type="catalytic activity">
    <reaction evidence="1">
        <text>Hydrolysis of terminal non-reducing alpha-L-arabinofuranoside residues in alpha-L-arabinosides.</text>
        <dbReference type="EC" id="3.2.1.55"/>
    </reaction>
</comment>
<evidence type="ECO:0000256" key="1">
    <source>
        <dbReference type="ARBA" id="ARBA00001462"/>
    </source>
</evidence>
<dbReference type="InterPro" id="IPR055235">
    <property type="entry name" value="ASD1_cat"/>
</dbReference>
<keyword evidence="10" id="KW-1185">Reference proteome</keyword>
<keyword evidence="5" id="KW-0378">Hydrolase</keyword>
<evidence type="ECO:0000313" key="9">
    <source>
        <dbReference type="EMBL" id="PLS30577.1"/>
    </source>
</evidence>
<accession>A0A2N5J8N9</accession>
<dbReference type="GO" id="GO:0046373">
    <property type="term" value="P:L-arabinose metabolic process"/>
    <property type="evidence" value="ECO:0007669"/>
    <property type="project" value="InterPro"/>
</dbReference>
<dbReference type="OrthoDB" id="9758333at2"/>
<dbReference type="EC" id="3.2.1.55" evidence="4"/>
<evidence type="ECO:0000256" key="5">
    <source>
        <dbReference type="ARBA" id="ARBA00022801"/>
    </source>
</evidence>
<evidence type="ECO:0000256" key="4">
    <source>
        <dbReference type="ARBA" id="ARBA00012670"/>
    </source>
</evidence>
<dbReference type="InterPro" id="IPR010720">
    <property type="entry name" value="Alpha-L-AF_C"/>
</dbReference>
<keyword evidence="6" id="KW-0119">Carbohydrate metabolism</keyword>
<dbReference type="Pfam" id="PF06964">
    <property type="entry name" value="Alpha-L-AF_C"/>
    <property type="match status" value="1"/>
</dbReference>
<proteinExistence type="inferred from homology"/>
<feature type="domain" description="Alpha-L-arabinofuranosidase C-terminal" evidence="8">
    <location>
        <begin position="305"/>
        <end position="524"/>
    </location>
</feature>
<dbReference type="SUPFAM" id="SSF51445">
    <property type="entry name" value="(Trans)glycosidases"/>
    <property type="match status" value="1"/>
</dbReference>
<evidence type="ECO:0000256" key="6">
    <source>
        <dbReference type="ARBA" id="ARBA00023277"/>
    </source>
</evidence>
<dbReference type="PANTHER" id="PTHR43576">
    <property type="entry name" value="ALPHA-L-ARABINOFURANOSIDASE C-RELATED"/>
    <property type="match status" value="1"/>
</dbReference>
<dbReference type="Gene3D" id="2.60.40.1180">
    <property type="entry name" value="Golgi alpha-mannosidase II"/>
    <property type="match status" value="1"/>
</dbReference>
<protein>
    <recommendedName>
        <fullName evidence="4">non-reducing end alpha-L-arabinofuranosidase</fullName>
        <ecNumber evidence="4">3.2.1.55</ecNumber>
    </recommendedName>
</protein>
<dbReference type="GO" id="GO:0000272">
    <property type="term" value="P:polysaccharide catabolic process"/>
    <property type="evidence" value="ECO:0007669"/>
    <property type="project" value="TreeGrafter"/>
</dbReference>
<dbReference type="AlphaFoldDB" id="A0A2N5J8N9"/>
<dbReference type="InterPro" id="IPR013780">
    <property type="entry name" value="Glyco_hydro_b"/>
</dbReference>
<comment type="similarity">
    <text evidence="2">Belongs to the glycosyl hydrolase 51 family.</text>
</comment>
<dbReference type="RefSeq" id="WP_101617244.1">
    <property type="nucleotide sequence ID" value="NZ_NMWU01000028.1"/>
</dbReference>
<name>A0A2N5J8N9_9BIFI</name>
<dbReference type="GO" id="GO:0046556">
    <property type="term" value="F:alpha-L-arabinofuranosidase activity"/>
    <property type="evidence" value="ECO:0007669"/>
    <property type="project" value="UniProtKB-EC"/>
</dbReference>
<dbReference type="PANTHER" id="PTHR43576:SF3">
    <property type="entry name" value="ALPHA-L-ARABINOFURANOSIDASE C"/>
    <property type="match status" value="1"/>
</dbReference>
<dbReference type="EMBL" id="NMWU01000028">
    <property type="protein sequence ID" value="PLS30577.1"/>
    <property type="molecule type" value="Genomic_DNA"/>
</dbReference>
<gene>
    <name evidence="9" type="ORF">Uis1B_1565</name>
</gene>
<organism evidence="9 10">
    <name type="scientific">Bifidobacterium margollesii</name>
    <dbReference type="NCBI Taxonomy" id="2020964"/>
    <lineage>
        <taxon>Bacteria</taxon>
        <taxon>Bacillati</taxon>
        <taxon>Actinomycetota</taxon>
        <taxon>Actinomycetes</taxon>
        <taxon>Bifidobacteriales</taxon>
        <taxon>Bifidobacteriaceae</taxon>
        <taxon>Bifidobacterium</taxon>
    </lineage>
</organism>